<sequence>MPTTSSPLFSASSIACTISRGSISNAVGEPMRLVMKRISLTIALSQFFLPKRKPHISIPDFFAALIIRFKSSCRIVNFMFENMPVKLINFGRMTGFCGGKMKWALTLHGGENHGETIIFHAETADEARMVAVRELKRKDARVFELEKLE</sequence>
<organism evidence="1 2">
    <name type="scientific">Thermococcus onnurineus (strain NA1)</name>
    <dbReference type="NCBI Taxonomy" id="523850"/>
    <lineage>
        <taxon>Archaea</taxon>
        <taxon>Methanobacteriati</taxon>
        <taxon>Methanobacteriota</taxon>
        <taxon>Thermococci</taxon>
        <taxon>Thermococcales</taxon>
        <taxon>Thermococcaceae</taxon>
        <taxon>Thermococcus</taxon>
    </lineage>
</organism>
<dbReference type="AlphaFoldDB" id="B6YWZ3"/>
<evidence type="ECO:0000313" key="1">
    <source>
        <dbReference type="EMBL" id="ACJ16606.1"/>
    </source>
</evidence>
<accession>B6YWZ3</accession>
<dbReference type="Proteomes" id="UP000002727">
    <property type="component" value="Chromosome"/>
</dbReference>
<proteinExistence type="predicted"/>
<dbReference type="PATRIC" id="fig|523850.10.peg.1126"/>
<evidence type="ECO:0000313" key="2">
    <source>
        <dbReference type="Proteomes" id="UP000002727"/>
    </source>
</evidence>
<name>B6YWZ3_THEON</name>
<dbReference type="KEGG" id="ton:TON_1118"/>
<dbReference type="STRING" id="523850.TON_1118"/>
<dbReference type="EMBL" id="CP000855">
    <property type="protein sequence ID" value="ACJ16606.1"/>
    <property type="molecule type" value="Genomic_DNA"/>
</dbReference>
<gene>
    <name evidence="1" type="ordered locus">TON_1118</name>
</gene>
<reference evidence="1 2" key="1">
    <citation type="journal article" date="2008" name="J. Bacteriol.">
        <title>The complete genome sequence of Thermococcus onnurineus NA1 reveals a mixed heterotrophic and carboxydotrophic metabolism.</title>
        <authorList>
            <person name="Lee H.S."/>
            <person name="Kang S.G."/>
            <person name="Bae S.S."/>
            <person name="Lim J.K."/>
            <person name="Cho Y."/>
            <person name="Kim Y.J."/>
            <person name="Jeon J.H."/>
            <person name="Cha S.S."/>
            <person name="Kwon K.K."/>
            <person name="Kim H.T."/>
            <person name="Park C.J."/>
            <person name="Lee H.W."/>
            <person name="Kim S.I."/>
            <person name="Chun J."/>
            <person name="Colwell R.R."/>
            <person name="Kim S.J."/>
            <person name="Lee J.H."/>
        </authorList>
    </citation>
    <scope>NUCLEOTIDE SEQUENCE [LARGE SCALE GENOMIC DNA]</scope>
    <source>
        <strain evidence="1 2">NA1</strain>
    </source>
</reference>
<dbReference type="HOGENOM" id="CLU_1745640_0_0_2"/>
<dbReference type="eggNOG" id="arCOG10070">
    <property type="taxonomic scope" value="Archaea"/>
</dbReference>
<protein>
    <submittedName>
        <fullName evidence="1">Uncharacterized protein</fullName>
    </submittedName>
</protein>
<keyword evidence="2" id="KW-1185">Reference proteome</keyword>